<evidence type="ECO:0000256" key="5">
    <source>
        <dbReference type="ARBA" id="ARBA00022018"/>
    </source>
</evidence>
<keyword evidence="8" id="KW-0812">Transmembrane</keyword>
<comment type="subcellular location">
    <subcellularLocation>
        <location evidence="1">Endoplasmic reticulum membrane</location>
        <topology evidence="1">Single-pass membrane protein</topology>
    </subcellularLocation>
</comment>
<dbReference type="EC" id="2.4.1.131" evidence="4"/>
<comment type="caution">
    <text evidence="20">The sequence shown here is derived from an EMBL/GenBank/DDBJ whole genome shotgun (WGS) entry which is preliminary data.</text>
</comment>
<dbReference type="FunFam" id="3.40.50.2000:FF:000168">
    <property type="entry name" value="Alpha-1,2-mannosyltransferase (Alg11), putative"/>
    <property type="match status" value="1"/>
</dbReference>
<evidence type="ECO:0000256" key="10">
    <source>
        <dbReference type="ARBA" id="ARBA00022989"/>
    </source>
</evidence>
<evidence type="ECO:0000256" key="8">
    <source>
        <dbReference type="ARBA" id="ARBA00022692"/>
    </source>
</evidence>
<dbReference type="InterPro" id="IPR031814">
    <property type="entry name" value="ALG11_N"/>
</dbReference>
<evidence type="ECO:0000256" key="9">
    <source>
        <dbReference type="ARBA" id="ARBA00022824"/>
    </source>
</evidence>
<dbReference type="InterPro" id="IPR023753">
    <property type="entry name" value="FAD/NAD-binding_dom"/>
</dbReference>
<evidence type="ECO:0000256" key="7">
    <source>
        <dbReference type="ARBA" id="ARBA00022679"/>
    </source>
</evidence>
<dbReference type="EMBL" id="LCWV01000019">
    <property type="protein sequence ID" value="PWI67333.1"/>
    <property type="molecule type" value="Genomic_DNA"/>
</dbReference>
<comment type="pathway">
    <text evidence="2">Protein modification; protein glycosylation.</text>
</comment>
<dbReference type="Pfam" id="PF07992">
    <property type="entry name" value="Pyr_redox_2"/>
    <property type="match status" value="1"/>
</dbReference>
<feature type="domain" description="Glycosyl transferase family 1" evidence="17">
    <location>
        <begin position="862"/>
        <end position="1034"/>
    </location>
</feature>
<dbReference type="GO" id="GO:0016491">
    <property type="term" value="F:oxidoreductase activity"/>
    <property type="evidence" value="ECO:0007669"/>
    <property type="project" value="InterPro"/>
</dbReference>
<evidence type="ECO:0000256" key="3">
    <source>
        <dbReference type="ARBA" id="ARBA00009481"/>
    </source>
</evidence>
<gene>
    <name evidence="20" type="ORF">PCL_03101</name>
</gene>
<keyword evidence="9" id="KW-0256">Endoplasmic reticulum</keyword>
<dbReference type="Gene3D" id="3.40.50.2000">
    <property type="entry name" value="Glycogen Phosphorylase B"/>
    <property type="match status" value="1"/>
</dbReference>
<feature type="region of interest" description="Disordered" evidence="16">
    <location>
        <begin position="374"/>
        <end position="408"/>
    </location>
</feature>
<keyword evidence="6" id="KW-0328">Glycosyltransferase</keyword>
<evidence type="ECO:0000313" key="20">
    <source>
        <dbReference type="EMBL" id="PWI67333.1"/>
    </source>
</evidence>
<keyword evidence="10" id="KW-1133">Transmembrane helix</keyword>
<reference evidence="20 21" key="1">
    <citation type="journal article" date="2016" name="Front. Microbiol.">
        <title>Genome and transcriptome sequences reveal the specific parasitism of the nematophagous Purpureocillium lilacinum 36-1.</title>
        <authorList>
            <person name="Xie J."/>
            <person name="Li S."/>
            <person name="Mo C."/>
            <person name="Xiao X."/>
            <person name="Peng D."/>
            <person name="Wang G."/>
            <person name="Xiao Y."/>
        </authorList>
    </citation>
    <scope>NUCLEOTIDE SEQUENCE [LARGE SCALE GENOMIC DNA]</scope>
    <source>
        <strain evidence="20 21">36-1</strain>
    </source>
</reference>
<evidence type="ECO:0000256" key="1">
    <source>
        <dbReference type="ARBA" id="ARBA00004389"/>
    </source>
</evidence>
<organism evidence="20 21">
    <name type="scientific">Purpureocillium lilacinum</name>
    <name type="common">Paecilomyces lilacinus</name>
    <dbReference type="NCBI Taxonomy" id="33203"/>
    <lineage>
        <taxon>Eukaryota</taxon>
        <taxon>Fungi</taxon>
        <taxon>Dikarya</taxon>
        <taxon>Ascomycota</taxon>
        <taxon>Pezizomycotina</taxon>
        <taxon>Sordariomycetes</taxon>
        <taxon>Hypocreomycetidae</taxon>
        <taxon>Hypocreales</taxon>
        <taxon>Ophiocordycipitaceae</taxon>
        <taxon>Purpureocillium</taxon>
    </lineage>
</organism>
<evidence type="ECO:0000256" key="14">
    <source>
        <dbReference type="ARBA" id="ARBA00045065"/>
    </source>
</evidence>
<evidence type="ECO:0000256" key="6">
    <source>
        <dbReference type="ARBA" id="ARBA00022676"/>
    </source>
</evidence>
<accession>A0A2U3DYK9</accession>
<dbReference type="SUPFAM" id="SSF51905">
    <property type="entry name" value="FAD/NAD(P)-binding domain"/>
    <property type="match status" value="2"/>
</dbReference>
<dbReference type="AlphaFoldDB" id="A0A2U3DYK9"/>
<protein>
    <recommendedName>
        <fullName evidence="5">GDP-Man:Man(3)GlcNAc(2)-PP-Dol alpha-1,2-mannosyltransferase</fullName>
        <ecNumber evidence="4">2.4.1.131</ecNumber>
    </recommendedName>
    <alternativeName>
        <fullName evidence="12">Asparagine-linked glycosylation protein 11</fullName>
    </alternativeName>
    <alternativeName>
        <fullName evidence="13">Glycolipid 2-alpha-mannosyltransferase</fullName>
    </alternativeName>
</protein>
<dbReference type="PANTHER" id="PTHR45919">
    <property type="entry name" value="GDP-MAN:MAN(3)GLCNAC(2)-PP-DOL ALPHA-1,2-MANNOSYLTRANSFERASE"/>
    <property type="match status" value="1"/>
</dbReference>
<evidence type="ECO:0000256" key="12">
    <source>
        <dbReference type="ARBA" id="ARBA00032060"/>
    </source>
</evidence>
<evidence type="ECO:0000259" key="19">
    <source>
        <dbReference type="Pfam" id="PF15924"/>
    </source>
</evidence>
<evidence type="ECO:0000256" key="13">
    <source>
        <dbReference type="ARBA" id="ARBA00032515"/>
    </source>
</evidence>
<evidence type="ECO:0000256" key="2">
    <source>
        <dbReference type="ARBA" id="ARBA00004922"/>
    </source>
</evidence>
<feature type="domain" description="ALG11 mannosyltransferase N-terminal" evidence="19">
    <location>
        <begin position="619"/>
        <end position="827"/>
    </location>
</feature>
<dbReference type="PRINTS" id="PR00368">
    <property type="entry name" value="FADPNR"/>
</dbReference>
<comment type="similarity">
    <text evidence="3">Belongs to the glycosyltransferase group 1 family. Glycosyltransferase 4 subfamily.</text>
</comment>
<name>A0A2U3DYK9_PURLI</name>
<sequence length="1061" mass="115728">MAQTVVILGAGWAGLPLAHKLLKYTAPKTALKVILITPNSNFFWNVAATRGLIPGEIPDEQLFRPIAPGFDRYPAGAFELVLGRAEGIDESANTVKIVTNAGEAQDISYTQLVIATGSRISSGLPLKPIGNDQVTLDAWHALQRRVGDAKSVVVAGAGPTGVEVAGELAAKYGSAKPITLVVSGSKPLDGGSDGLSPSLIATVDSDLQELGVRLVRNARVDKDEADPNDKERRILTLSDGSALRTDCYLPLHGVRVNTSFVPPHLLDERGNVKQDQSLRVTGTRNVWALGDVGDTDAKQLTVTDAQVIHVAAALDATLTGSGPAATYSPQGKTMLFLALGRKFATGQIGGWRLWRFLVAWVKGRKLFVDTAEAGDAHRNTPSPGNTYPSASRHVTRPGTVEPSWPGASSHKVSRLVPCPMVPLPRFSTAHLRLDSNLQRPELSRQLHHEPATTTQLLQLATLFLLSPPLQPVAAGHRLLVSPPGRNDTALESAGAREHRAVVIFPAMAADTCTAPDGTKPFSFGLEPRTLAFVVVLISSTPFLLVFVLPRILARVGRALGWTLRKRTDGRRALLLSLMQDDDSKFRERSEGQADKKQAQDASAGALSGVDIQQQDWDGIVGFFHPFCNAGGGGERVLWAAIRATQTRWPKAKCVVYTGDHDVNKDAILHRVESRFNIHLHPPTITFLYLSKRHWVLASTWPHFTLLGQSLGSMVLAWDAFSLLVPDIFIDTMGYAFALGLSKFLFPSVPTGAYVHYPTISTDMLASLDPTSAVGSQGVNAGKGTGTRGMAKRTYWELFAKIYSWVGSSIDVVMTNSTWTQAHVKSLWGPWREEKESTHPIAVVYPPCAVSELENEVEVSEASEKKREPVLVYIAQFRPEKNHQLILQSFAEFLRTKTTAAQSARLVLIGSVRDDQDSKKVYQLRLLVNELGIKDRVEFHLDASWPEILEWLRRASVGVNGMWNEHFGIGVVEYQAAGLISVVHNSGGPKLDIVVDVDGEPTGYHATSAEEFAAGYEKALSHPNPLQVRQRARTSAKRFTEEEFAKKWLAEMDRLVALRSSR</sequence>
<evidence type="ECO:0000256" key="4">
    <source>
        <dbReference type="ARBA" id="ARBA00012645"/>
    </source>
</evidence>
<proteinExistence type="inferred from homology"/>
<dbReference type="PANTHER" id="PTHR45919:SF1">
    <property type="entry name" value="GDP-MAN:MAN(3)GLCNAC(2)-PP-DOL ALPHA-1,2-MANNOSYLTRANSFERASE"/>
    <property type="match status" value="1"/>
</dbReference>
<dbReference type="GO" id="GO:0006487">
    <property type="term" value="P:protein N-linked glycosylation"/>
    <property type="evidence" value="ECO:0007669"/>
    <property type="project" value="TreeGrafter"/>
</dbReference>
<dbReference type="Gene3D" id="3.50.50.100">
    <property type="match status" value="1"/>
</dbReference>
<evidence type="ECO:0000259" key="18">
    <source>
        <dbReference type="Pfam" id="PF07992"/>
    </source>
</evidence>
<comment type="catalytic activity">
    <reaction evidence="14">
        <text>an alpha-D-Man-(1-&gt;3)-[alpha-D-Man-(1-&gt;6)]-beta-D-Man-(1-&gt;4)-beta-D-GlcNAc-(1-&gt;4)-alpha-D-GlcNAc-diphospho-di-trans,poly-cis-dolichol + 2 GDP-alpha-D-mannose = an alpha-D-Man-(1-&gt;2)-alpha-D-Man-(1-&gt;2)-alpha-D-Man-(1-&gt;3)-[alpha-D-Man-(1-&gt;6)]-beta-D-Man-(1-&gt;4)-beta-D-GlcNAc-(1-&gt;4)-alpha-D-GlcNAc-diphospho-di-trans,poly-cis-dolichol + 2 GDP + 2 H(+)</text>
        <dbReference type="Rhea" id="RHEA:29523"/>
        <dbReference type="Rhea" id="RHEA-COMP:19515"/>
        <dbReference type="Rhea" id="RHEA-COMP:19516"/>
        <dbReference type="ChEBI" id="CHEBI:15378"/>
        <dbReference type="ChEBI" id="CHEBI:57527"/>
        <dbReference type="ChEBI" id="CHEBI:58189"/>
        <dbReference type="ChEBI" id="CHEBI:132511"/>
        <dbReference type="ChEBI" id="CHEBI:132515"/>
        <dbReference type="EC" id="2.4.1.131"/>
    </reaction>
    <physiologicalReaction direction="left-to-right" evidence="14">
        <dbReference type="Rhea" id="RHEA:29524"/>
    </physiologicalReaction>
</comment>
<feature type="compositionally biased region" description="Polar residues" evidence="16">
    <location>
        <begin position="379"/>
        <end position="389"/>
    </location>
</feature>
<comment type="function">
    <text evidence="15">GDP-Man:Man(3)GlcNAc(2)-PP-Dol alpha-1,2-mannosyltransferase that operates in the biosynthetic pathway of dolichol-linked oligosaccharides, the glycan precursors employed in protein asparagine (N)-glycosylation. The assembly of dolichol-linked oligosaccharides begins on the cytosolic side of the endoplasmic reticulum membrane and finishes in its lumen. The sequential addition of sugars to dolichol pyrophosphate produces dolichol-linked oligosaccharides containing fourteen sugars, including two GlcNAcs, nine mannoses and three glucoses. Once assembled, the oligosaccharide is transferred from the lipid to nascent proteins by oligosaccharyltransferases. Catalyzes, on the cytoplasmic face of the endoplasmic reticulum, the addition of the fourth and fifth mannose residues to the dolichol-linked oligosaccharide chain, to produce Man(5)GlcNAc(2)-PP-dolichol core oligosaccharide.</text>
</comment>
<evidence type="ECO:0000313" key="21">
    <source>
        <dbReference type="Proteomes" id="UP000245956"/>
    </source>
</evidence>
<dbReference type="SUPFAM" id="SSF53756">
    <property type="entry name" value="UDP-Glycosyltransferase/glycogen phosphorylase"/>
    <property type="match status" value="1"/>
</dbReference>
<dbReference type="Pfam" id="PF00534">
    <property type="entry name" value="Glycos_transf_1"/>
    <property type="match status" value="1"/>
</dbReference>
<dbReference type="InterPro" id="IPR038013">
    <property type="entry name" value="ALG11"/>
</dbReference>
<dbReference type="CDD" id="cd03806">
    <property type="entry name" value="GT4_ALG11-like"/>
    <property type="match status" value="1"/>
</dbReference>
<evidence type="ECO:0000256" key="15">
    <source>
        <dbReference type="ARBA" id="ARBA00056799"/>
    </source>
</evidence>
<feature type="domain" description="FAD/NAD(P)-binding" evidence="18">
    <location>
        <begin position="4"/>
        <end position="293"/>
    </location>
</feature>
<dbReference type="InterPro" id="IPR036188">
    <property type="entry name" value="FAD/NAD-bd_sf"/>
</dbReference>
<dbReference type="Pfam" id="PF15924">
    <property type="entry name" value="ALG11_N"/>
    <property type="match status" value="1"/>
</dbReference>
<dbReference type="PRINTS" id="PR00469">
    <property type="entry name" value="PNDRDTASEII"/>
</dbReference>
<dbReference type="GO" id="GO:0005789">
    <property type="term" value="C:endoplasmic reticulum membrane"/>
    <property type="evidence" value="ECO:0007669"/>
    <property type="project" value="UniProtKB-SubCell"/>
</dbReference>
<evidence type="ECO:0000256" key="11">
    <source>
        <dbReference type="ARBA" id="ARBA00023136"/>
    </source>
</evidence>
<keyword evidence="11" id="KW-0472">Membrane</keyword>
<dbReference type="Proteomes" id="UP000245956">
    <property type="component" value="Unassembled WGS sequence"/>
</dbReference>
<evidence type="ECO:0000256" key="16">
    <source>
        <dbReference type="SAM" id="MobiDB-lite"/>
    </source>
</evidence>
<keyword evidence="7" id="KW-0808">Transferase</keyword>
<evidence type="ECO:0000259" key="17">
    <source>
        <dbReference type="Pfam" id="PF00534"/>
    </source>
</evidence>
<dbReference type="GO" id="GO:0004377">
    <property type="term" value="F:GDP-Man:Man(3)GlcNAc(2)-PP-Dol alpha-1,2-mannosyltransferase activity"/>
    <property type="evidence" value="ECO:0007669"/>
    <property type="project" value="UniProtKB-EC"/>
</dbReference>
<dbReference type="InterPro" id="IPR001296">
    <property type="entry name" value="Glyco_trans_1"/>
</dbReference>